<feature type="transmembrane region" description="Helical" evidence="12">
    <location>
        <begin position="39"/>
        <end position="56"/>
    </location>
</feature>
<keyword evidence="6 12" id="KW-0915">Sodium</keyword>
<dbReference type="GO" id="GO:0140114">
    <property type="term" value="P:cellular detoxification of fluoride"/>
    <property type="evidence" value="ECO:0007669"/>
    <property type="project" value="UniProtKB-UniRule"/>
</dbReference>
<keyword evidence="4 12" id="KW-0812">Transmembrane</keyword>
<evidence type="ECO:0000256" key="12">
    <source>
        <dbReference type="HAMAP-Rule" id="MF_00454"/>
    </source>
</evidence>
<protein>
    <recommendedName>
        <fullName evidence="12">Fluoride-specific ion channel FluC</fullName>
    </recommendedName>
</protein>
<evidence type="ECO:0000313" key="15">
    <source>
        <dbReference type="Proteomes" id="UP000605848"/>
    </source>
</evidence>
<comment type="function">
    <text evidence="12">Fluoride-specific ion channel. Important for reducing fluoride concentration in the cell, thus reducing its toxicity.</text>
</comment>
<evidence type="ECO:0000256" key="9">
    <source>
        <dbReference type="ARBA" id="ARBA00023303"/>
    </source>
</evidence>
<keyword evidence="5 12" id="KW-1133">Transmembrane helix</keyword>
<keyword evidence="12" id="KW-0813">Transport</keyword>
<organism evidence="14 15">
    <name type="scientific">Microvirga aerilata</name>
    <dbReference type="NCBI Taxonomy" id="670292"/>
    <lineage>
        <taxon>Bacteria</taxon>
        <taxon>Pseudomonadati</taxon>
        <taxon>Pseudomonadota</taxon>
        <taxon>Alphaproteobacteria</taxon>
        <taxon>Hyphomicrobiales</taxon>
        <taxon>Methylobacteriaceae</taxon>
        <taxon>Microvirga</taxon>
    </lineage>
</organism>
<dbReference type="NCBIfam" id="NF010805">
    <property type="entry name" value="PRK14209.1"/>
    <property type="match status" value="1"/>
</dbReference>
<evidence type="ECO:0000256" key="8">
    <source>
        <dbReference type="ARBA" id="ARBA00023136"/>
    </source>
</evidence>
<comment type="similarity">
    <text evidence="10 12">Belongs to the fluoride channel Fluc/FEX (TC 1.A.43) family.</text>
</comment>
<dbReference type="HAMAP" id="MF_00454">
    <property type="entry name" value="FluC"/>
    <property type="match status" value="1"/>
</dbReference>
<evidence type="ECO:0000256" key="3">
    <source>
        <dbReference type="ARBA" id="ARBA00022519"/>
    </source>
</evidence>
<dbReference type="PANTHER" id="PTHR28259">
    <property type="entry name" value="FLUORIDE EXPORT PROTEIN 1-RELATED"/>
    <property type="match status" value="1"/>
</dbReference>
<name>A0A936ZC85_9HYPH</name>
<dbReference type="Proteomes" id="UP000605848">
    <property type="component" value="Unassembled WGS sequence"/>
</dbReference>
<evidence type="ECO:0000256" key="11">
    <source>
        <dbReference type="ARBA" id="ARBA00035585"/>
    </source>
</evidence>
<keyword evidence="12" id="KW-0479">Metal-binding</keyword>
<dbReference type="AlphaFoldDB" id="A0A936ZC85"/>
<feature type="compositionally biased region" description="Low complexity" evidence="13">
    <location>
        <begin position="1"/>
        <end position="11"/>
    </location>
</feature>
<comment type="subcellular location">
    <subcellularLocation>
        <location evidence="1 12">Cell membrane</location>
        <topology evidence="1 12">Multi-pass membrane protein</topology>
    </subcellularLocation>
</comment>
<keyword evidence="8 12" id="KW-0472">Membrane</keyword>
<feature type="transmembrane region" description="Helical" evidence="12">
    <location>
        <begin position="139"/>
        <end position="158"/>
    </location>
</feature>
<accession>A0A936ZC85</accession>
<dbReference type="NCBIfam" id="NF010794">
    <property type="entry name" value="PRK14198.1"/>
    <property type="match status" value="1"/>
</dbReference>
<evidence type="ECO:0000256" key="5">
    <source>
        <dbReference type="ARBA" id="ARBA00022989"/>
    </source>
</evidence>
<keyword evidence="9 12" id="KW-0407">Ion channel</keyword>
<dbReference type="NCBIfam" id="NF010791">
    <property type="entry name" value="PRK14195.1"/>
    <property type="match status" value="1"/>
</dbReference>
<dbReference type="GO" id="GO:0062054">
    <property type="term" value="F:fluoride channel activity"/>
    <property type="evidence" value="ECO:0007669"/>
    <property type="project" value="UniProtKB-UniRule"/>
</dbReference>
<comment type="activity regulation">
    <text evidence="12">Na(+) is not transported, but it plays an essential structural role and its presence is essential for fluoride channel function.</text>
</comment>
<feature type="binding site" evidence="12">
    <location>
        <position position="112"/>
    </location>
    <ligand>
        <name>Na(+)</name>
        <dbReference type="ChEBI" id="CHEBI:29101"/>
        <note>structural</note>
    </ligand>
</feature>
<dbReference type="NCBIfam" id="TIGR00494">
    <property type="entry name" value="crcB"/>
    <property type="match status" value="1"/>
</dbReference>
<dbReference type="Pfam" id="PF02537">
    <property type="entry name" value="CRCB"/>
    <property type="match status" value="1"/>
</dbReference>
<gene>
    <name evidence="12 14" type="primary">crcB</name>
    <name evidence="12" type="synonym">fluC</name>
    <name evidence="14" type="ORF">JKG68_03665</name>
</gene>
<evidence type="ECO:0000256" key="10">
    <source>
        <dbReference type="ARBA" id="ARBA00035120"/>
    </source>
</evidence>
<feature type="transmembrane region" description="Helical" evidence="12">
    <location>
        <begin position="68"/>
        <end position="92"/>
    </location>
</feature>
<keyword evidence="2 12" id="KW-1003">Cell membrane</keyword>
<feature type="compositionally biased region" description="Gly residues" evidence="13">
    <location>
        <begin position="12"/>
        <end position="29"/>
    </location>
</feature>
<keyword evidence="3" id="KW-0997">Cell inner membrane</keyword>
<sequence length="163" mass="16492">MSRWIAASSGRSGSGSSGGRGCAGSGGARTGRSRSVNSYLLVFLGAGIGGSLRHAINLGCTRFCGPAFPWGTLTVNVLGSFVMGACAAWLALKAGEEWSLPLRLFLTTGILGGFTTFSAFSLDAVLLWERGETGTAVTYVAASVLLSLAGLVAGLALVRGISA</sequence>
<evidence type="ECO:0000313" key="14">
    <source>
        <dbReference type="EMBL" id="MBL0403055.1"/>
    </source>
</evidence>
<dbReference type="GO" id="GO:0005886">
    <property type="term" value="C:plasma membrane"/>
    <property type="evidence" value="ECO:0007669"/>
    <property type="project" value="UniProtKB-SubCell"/>
</dbReference>
<evidence type="ECO:0000256" key="6">
    <source>
        <dbReference type="ARBA" id="ARBA00023053"/>
    </source>
</evidence>
<keyword evidence="7 12" id="KW-0406">Ion transport</keyword>
<evidence type="ECO:0000256" key="1">
    <source>
        <dbReference type="ARBA" id="ARBA00004651"/>
    </source>
</evidence>
<dbReference type="PANTHER" id="PTHR28259:SF1">
    <property type="entry name" value="FLUORIDE EXPORT PROTEIN 1-RELATED"/>
    <property type="match status" value="1"/>
</dbReference>
<evidence type="ECO:0000256" key="7">
    <source>
        <dbReference type="ARBA" id="ARBA00023065"/>
    </source>
</evidence>
<evidence type="ECO:0000256" key="13">
    <source>
        <dbReference type="SAM" id="MobiDB-lite"/>
    </source>
</evidence>
<evidence type="ECO:0000256" key="4">
    <source>
        <dbReference type="ARBA" id="ARBA00022692"/>
    </source>
</evidence>
<feature type="binding site" evidence="12">
    <location>
        <position position="115"/>
    </location>
    <ligand>
        <name>Na(+)</name>
        <dbReference type="ChEBI" id="CHEBI:29101"/>
        <note>structural</note>
    </ligand>
</feature>
<reference evidence="14" key="1">
    <citation type="submission" date="2021-01" db="EMBL/GenBank/DDBJ databases">
        <title>Microvirga sp.</title>
        <authorList>
            <person name="Kim M.K."/>
        </authorList>
    </citation>
    <scope>NUCLEOTIDE SEQUENCE</scope>
    <source>
        <strain evidence="14">5420S-16</strain>
    </source>
</reference>
<dbReference type="GO" id="GO:0046872">
    <property type="term" value="F:metal ion binding"/>
    <property type="evidence" value="ECO:0007669"/>
    <property type="project" value="UniProtKB-KW"/>
</dbReference>
<comment type="caution">
    <text evidence="14">The sequence shown here is derived from an EMBL/GenBank/DDBJ whole genome shotgun (WGS) entry which is preliminary data.</text>
</comment>
<evidence type="ECO:0000256" key="2">
    <source>
        <dbReference type="ARBA" id="ARBA00022475"/>
    </source>
</evidence>
<keyword evidence="15" id="KW-1185">Reference proteome</keyword>
<dbReference type="EMBL" id="JAEQMY010000003">
    <property type="protein sequence ID" value="MBL0403055.1"/>
    <property type="molecule type" value="Genomic_DNA"/>
</dbReference>
<feature type="region of interest" description="Disordered" evidence="13">
    <location>
        <begin position="1"/>
        <end position="32"/>
    </location>
</feature>
<proteinExistence type="inferred from homology"/>
<feature type="transmembrane region" description="Helical" evidence="12">
    <location>
        <begin position="104"/>
        <end position="127"/>
    </location>
</feature>
<comment type="catalytic activity">
    <reaction evidence="11">
        <text>fluoride(in) = fluoride(out)</text>
        <dbReference type="Rhea" id="RHEA:76159"/>
        <dbReference type="ChEBI" id="CHEBI:17051"/>
    </reaction>
    <physiologicalReaction direction="left-to-right" evidence="11">
        <dbReference type="Rhea" id="RHEA:76160"/>
    </physiologicalReaction>
</comment>
<dbReference type="InterPro" id="IPR003691">
    <property type="entry name" value="FluC"/>
</dbReference>